<feature type="chain" id="PRO_5020980075" evidence="2">
    <location>
        <begin position="22"/>
        <end position="185"/>
    </location>
</feature>
<sequence>MIKSAVLAAVAALGIGSAAEAATGFCDRSDFYDPPIFGQKVKYSFDLFFKEAETYDGSSITSYGPYTKDVSVPMRASITYLPADYCADITLTSRGEKWNITDQSWISGFWAIGTSPLGDGFVFSFLNGEQNILSLMPNNLENVSYVDLAIENIQIAPVPLPASAALLPLGFGALAMMRKRRRRVS</sequence>
<protein>
    <submittedName>
        <fullName evidence="3">VPLPA-CTERM sorting domain-containing protein</fullName>
    </submittedName>
</protein>
<keyword evidence="4" id="KW-1185">Reference proteome</keyword>
<dbReference type="NCBIfam" id="TIGR03370">
    <property type="entry name" value="VPLPA-CTERM"/>
    <property type="match status" value="1"/>
</dbReference>
<keyword evidence="1" id="KW-1133">Transmembrane helix</keyword>
<accession>A0A4U0QUS2</accession>
<evidence type="ECO:0000313" key="4">
    <source>
        <dbReference type="Proteomes" id="UP000306223"/>
    </source>
</evidence>
<dbReference type="OrthoDB" id="7780522at2"/>
<keyword evidence="1" id="KW-0812">Transmembrane</keyword>
<comment type="caution">
    <text evidence="3">The sequence shown here is derived from an EMBL/GenBank/DDBJ whole genome shotgun (WGS) entry which is preliminary data.</text>
</comment>
<organism evidence="3 4">
    <name type="scientific">Paracoccus hibiscisoli</name>
    <dbReference type="NCBI Taxonomy" id="2023261"/>
    <lineage>
        <taxon>Bacteria</taxon>
        <taxon>Pseudomonadati</taxon>
        <taxon>Pseudomonadota</taxon>
        <taxon>Alphaproteobacteria</taxon>
        <taxon>Rhodobacterales</taxon>
        <taxon>Paracoccaceae</taxon>
        <taxon>Paracoccus</taxon>
    </lineage>
</organism>
<dbReference type="Proteomes" id="UP000306223">
    <property type="component" value="Unassembled WGS sequence"/>
</dbReference>
<name>A0A4U0QUS2_9RHOB</name>
<dbReference type="EMBL" id="SUNH01000007">
    <property type="protein sequence ID" value="TJZ85845.1"/>
    <property type="molecule type" value="Genomic_DNA"/>
</dbReference>
<dbReference type="InterPro" id="IPR022472">
    <property type="entry name" value="VPLPA-CTERM"/>
</dbReference>
<reference evidence="3 4" key="1">
    <citation type="submission" date="2019-04" db="EMBL/GenBank/DDBJ databases">
        <authorList>
            <person name="Li J."/>
        </authorList>
    </citation>
    <scope>NUCLEOTIDE SEQUENCE [LARGE SCALE GENOMIC DNA]</scope>
    <source>
        <strain evidence="3 4">CCTCC AB2016182</strain>
    </source>
</reference>
<feature type="signal peptide" evidence="2">
    <location>
        <begin position="1"/>
        <end position="21"/>
    </location>
</feature>
<evidence type="ECO:0000256" key="1">
    <source>
        <dbReference type="SAM" id="Phobius"/>
    </source>
</evidence>
<evidence type="ECO:0000313" key="3">
    <source>
        <dbReference type="EMBL" id="TJZ85845.1"/>
    </source>
</evidence>
<evidence type="ECO:0000256" key="2">
    <source>
        <dbReference type="SAM" id="SignalP"/>
    </source>
</evidence>
<dbReference type="AlphaFoldDB" id="A0A4U0QUS2"/>
<keyword evidence="1" id="KW-0472">Membrane</keyword>
<keyword evidence="2" id="KW-0732">Signal</keyword>
<dbReference type="RefSeq" id="WP_136855770.1">
    <property type="nucleotide sequence ID" value="NZ_SUNH01000007.1"/>
</dbReference>
<feature type="transmembrane region" description="Helical" evidence="1">
    <location>
        <begin position="158"/>
        <end position="177"/>
    </location>
</feature>
<proteinExistence type="predicted"/>
<gene>
    <name evidence="3" type="ORF">FA740_05440</name>
</gene>